<dbReference type="EMBL" id="CP007142">
    <property type="protein sequence ID" value="AJQ94415.1"/>
    <property type="molecule type" value="Genomic_DNA"/>
</dbReference>
<sequence length="309" mass="34588">MFRINNVVVLIDPAEDNQSALKKAQIITTTVNGKLTLFASGYNSTLANHSNVNPENSEKAKAAFLQRIRANLEEKADTIRQEGLSIECVAVWDKHPSQAIIKYLETNSVDLVIKNTHHQNVMQRTFFSHTDWDLIRYSPAPLLLTKNQAWKGQLTVTAAVDPVNNHDKPKTLDAEILSAGLFLSEKLDTKLHILHVYDPTPMLIYLDQPVLDTSDVSEEIRKEHLSALNELVSQHPIDPDHVHLECGSPTTVIPDHLYQHDSSIVVMGAVSRQGLDRLLVGHTAERMLDRISADILVVKMHAEDTETPK</sequence>
<comment type="function">
    <text evidence="4">Required for resistance to DNA-damaging agents.</text>
</comment>
<dbReference type="InterPro" id="IPR006016">
    <property type="entry name" value="UspA"/>
</dbReference>
<keyword evidence="7" id="KW-1185">Reference proteome</keyword>
<keyword evidence="3" id="KW-0963">Cytoplasm</keyword>
<dbReference type="STRING" id="1445510.YC6258_02377"/>
<evidence type="ECO:0000256" key="2">
    <source>
        <dbReference type="ARBA" id="ARBA00008791"/>
    </source>
</evidence>
<dbReference type="PANTHER" id="PTHR47892">
    <property type="entry name" value="UNIVERSAL STRESS PROTEIN E"/>
    <property type="match status" value="1"/>
</dbReference>
<dbReference type="PANTHER" id="PTHR47892:SF1">
    <property type="entry name" value="UNIVERSAL STRESS PROTEIN E"/>
    <property type="match status" value="1"/>
</dbReference>
<feature type="domain" description="UspA" evidence="5">
    <location>
        <begin position="5"/>
        <end position="146"/>
    </location>
</feature>
<evidence type="ECO:0000259" key="5">
    <source>
        <dbReference type="Pfam" id="PF00582"/>
    </source>
</evidence>
<dbReference type="AlphaFoldDB" id="A0A0C5V4K3"/>
<evidence type="ECO:0000256" key="3">
    <source>
        <dbReference type="ARBA" id="ARBA00022490"/>
    </source>
</evidence>
<dbReference type="RefSeq" id="WP_044616947.1">
    <property type="nucleotide sequence ID" value="NZ_CP007142.1"/>
</dbReference>
<gene>
    <name evidence="6" type="ORF">YC6258_02377</name>
</gene>
<dbReference type="GO" id="GO:0005737">
    <property type="term" value="C:cytoplasm"/>
    <property type="evidence" value="ECO:0007669"/>
    <property type="project" value="UniProtKB-SubCell"/>
</dbReference>
<dbReference type="Gene3D" id="3.40.50.12370">
    <property type="match status" value="1"/>
</dbReference>
<name>A0A0C5V4K3_9GAMM</name>
<reference evidence="6 7" key="1">
    <citation type="submission" date="2014-01" db="EMBL/GenBank/DDBJ databases">
        <title>Full genme sequencing of cellulolytic bacterium Gynuella sunshinyii YC6258T gen. nov., sp. nov.</title>
        <authorList>
            <person name="Khan H."/>
            <person name="Chung E.J."/>
            <person name="Chung Y.R."/>
        </authorList>
    </citation>
    <scope>NUCLEOTIDE SEQUENCE [LARGE SCALE GENOMIC DNA]</scope>
    <source>
        <strain evidence="6 7">YC6258</strain>
    </source>
</reference>
<dbReference type="Pfam" id="PF00582">
    <property type="entry name" value="Usp"/>
    <property type="match status" value="2"/>
</dbReference>
<evidence type="ECO:0000313" key="6">
    <source>
        <dbReference type="EMBL" id="AJQ94415.1"/>
    </source>
</evidence>
<dbReference type="Proteomes" id="UP000032266">
    <property type="component" value="Chromosome"/>
</dbReference>
<dbReference type="SUPFAM" id="SSF52402">
    <property type="entry name" value="Adenine nucleotide alpha hydrolases-like"/>
    <property type="match status" value="2"/>
</dbReference>
<accession>A0A0C5V4K3</accession>
<dbReference type="KEGG" id="gsn:YC6258_02377"/>
<evidence type="ECO:0000256" key="1">
    <source>
        <dbReference type="ARBA" id="ARBA00004496"/>
    </source>
</evidence>
<evidence type="ECO:0000313" key="7">
    <source>
        <dbReference type="Proteomes" id="UP000032266"/>
    </source>
</evidence>
<comment type="similarity">
    <text evidence="2">Belongs to the universal stress protein A family.</text>
</comment>
<proteinExistence type="inferred from homology"/>
<evidence type="ECO:0000256" key="4">
    <source>
        <dbReference type="ARBA" id="ARBA00037131"/>
    </source>
</evidence>
<feature type="domain" description="UspA" evidence="5">
    <location>
        <begin position="181"/>
        <end position="299"/>
    </location>
</feature>
<protein>
    <submittedName>
        <fullName evidence="6">Universal stress protein UspA and related nucleotide-binding protein</fullName>
    </submittedName>
</protein>
<dbReference type="OrthoDB" id="239260at2"/>
<comment type="subcellular location">
    <subcellularLocation>
        <location evidence="1">Cytoplasm</location>
    </subcellularLocation>
</comment>
<dbReference type="HOGENOM" id="CLU_049301_1_2_6"/>
<organism evidence="6 7">
    <name type="scientific">Gynuella sunshinyii YC6258</name>
    <dbReference type="NCBI Taxonomy" id="1445510"/>
    <lineage>
        <taxon>Bacteria</taxon>
        <taxon>Pseudomonadati</taxon>
        <taxon>Pseudomonadota</taxon>
        <taxon>Gammaproteobacteria</taxon>
        <taxon>Oceanospirillales</taxon>
        <taxon>Saccharospirillaceae</taxon>
        <taxon>Gynuella</taxon>
    </lineage>
</organism>